<dbReference type="EMBL" id="JAZGQO010000005">
    <property type="protein sequence ID" value="KAK6186975.1"/>
    <property type="molecule type" value="Genomic_DNA"/>
</dbReference>
<feature type="compositionally biased region" description="Basic and acidic residues" evidence="7">
    <location>
        <begin position="184"/>
        <end position="194"/>
    </location>
</feature>
<evidence type="ECO:0000313" key="10">
    <source>
        <dbReference type="Proteomes" id="UP001347796"/>
    </source>
</evidence>
<keyword evidence="10" id="KW-1185">Reference proteome</keyword>
<evidence type="ECO:0000256" key="3">
    <source>
        <dbReference type="ARBA" id="ARBA00022692"/>
    </source>
</evidence>
<dbReference type="SUPFAM" id="SSF81338">
    <property type="entry name" value="Aquaporin-like"/>
    <property type="match status" value="1"/>
</dbReference>
<organism evidence="9 10">
    <name type="scientific">Patella caerulea</name>
    <name type="common">Rayed Mediterranean limpet</name>
    <dbReference type="NCBI Taxonomy" id="87958"/>
    <lineage>
        <taxon>Eukaryota</taxon>
        <taxon>Metazoa</taxon>
        <taxon>Spiralia</taxon>
        <taxon>Lophotrochozoa</taxon>
        <taxon>Mollusca</taxon>
        <taxon>Gastropoda</taxon>
        <taxon>Patellogastropoda</taxon>
        <taxon>Patelloidea</taxon>
        <taxon>Patellidae</taxon>
        <taxon>Patella</taxon>
    </lineage>
</organism>
<feature type="transmembrane region" description="Helical" evidence="8">
    <location>
        <begin position="85"/>
        <end position="106"/>
    </location>
</feature>
<dbReference type="GO" id="GO:0015267">
    <property type="term" value="F:channel activity"/>
    <property type="evidence" value="ECO:0007669"/>
    <property type="project" value="InterPro"/>
</dbReference>
<dbReference type="Gene3D" id="1.20.1080.10">
    <property type="entry name" value="Glycerol uptake facilitator protein"/>
    <property type="match status" value="1"/>
</dbReference>
<comment type="caution">
    <text evidence="9">The sequence shown here is derived from an EMBL/GenBank/DDBJ whole genome shotgun (WGS) entry which is preliminary data.</text>
</comment>
<evidence type="ECO:0000256" key="4">
    <source>
        <dbReference type="ARBA" id="ARBA00022989"/>
    </source>
</evidence>
<evidence type="ECO:0000256" key="8">
    <source>
        <dbReference type="SAM" id="Phobius"/>
    </source>
</evidence>
<dbReference type="PRINTS" id="PR00783">
    <property type="entry name" value="MINTRINSICP"/>
</dbReference>
<dbReference type="GO" id="GO:0005886">
    <property type="term" value="C:plasma membrane"/>
    <property type="evidence" value="ECO:0007669"/>
    <property type="project" value="TreeGrafter"/>
</dbReference>
<feature type="region of interest" description="Disordered" evidence="7">
    <location>
        <begin position="184"/>
        <end position="204"/>
    </location>
</feature>
<accession>A0AAN8QAX8</accession>
<comment type="subcellular location">
    <subcellularLocation>
        <location evidence="1">Membrane</location>
        <topology evidence="1">Multi-pass membrane protein</topology>
    </subcellularLocation>
</comment>
<dbReference type="InterPro" id="IPR000425">
    <property type="entry name" value="MIP"/>
</dbReference>
<evidence type="ECO:0000256" key="2">
    <source>
        <dbReference type="ARBA" id="ARBA00006175"/>
    </source>
</evidence>
<feature type="transmembrane region" description="Helical" evidence="8">
    <location>
        <begin position="46"/>
        <end position="65"/>
    </location>
</feature>
<keyword evidence="5 8" id="KW-0472">Membrane</keyword>
<keyword evidence="3 6" id="KW-0812">Transmembrane</keyword>
<dbReference type="PANTHER" id="PTHR19139:SF199">
    <property type="entry name" value="MIP17260P"/>
    <property type="match status" value="1"/>
</dbReference>
<feature type="region of interest" description="Disordered" evidence="7">
    <location>
        <begin position="223"/>
        <end position="247"/>
    </location>
</feature>
<keyword evidence="6" id="KW-0813">Transport</keyword>
<keyword evidence="4 8" id="KW-1133">Transmembrane helix</keyword>
<evidence type="ECO:0000256" key="6">
    <source>
        <dbReference type="RuleBase" id="RU000477"/>
    </source>
</evidence>
<feature type="transmembrane region" description="Helical" evidence="8">
    <location>
        <begin position="15"/>
        <end position="34"/>
    </location>
</feature>
<comment type="similarity">
    <text evidence="2 6">Belongs to the MIP/aquaporin (TC 1.A.8) family.</text>
</comment>
<protein>
    <recommendedName>
        <fullName evidence="11">Aquaporin</fullName>
    </recommendedName>
</protein>
<evidence type="ECO:0000256" key="1">
    <source>
        <dbReference type="ARBA" id="ARBA00004141"/>
    </source>
</evidence>
<name>A0AAN8QAX8_PATCE</name>
<reference evidence="9 10" key="1">
    <citation type="submission" date="2024-01" db="EMBL/GenBank/DDBJ databases">
        <title>The genome of the rayed Mediterranean limpet Patella caerulea (Linnaeus, 1758).</title>
        <authorList>
            <person name="Anh-Thu Weber A."/>
            <person name="Halstead-Nussloch G."/>
        </authorList>
    </citation>
    <scope>NUCLEOTIDE SEQUENCE [LARGE SCALE GENOMIC DNA]</scope>
    <source>
        <strain evidence="9">AATW-2023a</strain>
        <tissue evidence="9">Whole specimen</tissue>
    </source>
</reference>
<evidence type="ECO:0000256" key="7">
    <source>
        <dbReference type="SAM" id="MobiDB-lite"/>
    </source>
</evidence>
<dbReference type="PANTHER" id="PTHR19139">
    <property type="entry name" value="AQUAPORIN TRANSPORTER"/>
    <property type="match status" value="1"/>
</dbReference>
<dbReference type="InterPro" id="IPR023271">
    <property type="entry name" value="Aquaporin-like"/>
</dbReference>
<evidence type="ECO:0008006" key="11">
    <source>
        <dbReference type="Google" id="ProtNLM"/>
    </source>
</evidence>
<dbReference type="Pfam" id="PF00230">
    <property type="entry name" value="MIP"/>
    <property type="match status" value="1"/>
</dbReference>
<sequence length="261" mass="28946">MGITRVMTGLNHWKAFGIEAILTYILVFSVFATIDPNRRELGSKPLAIGIAAALCHLAGFRFTGSSINPARSLGPAFVMSHWDNIWIYCAGPLTGGVISGLLYEYIFDPRRSRRKPNIAADTASNYPDFEDNDDITSIPQHMPTTPNHASHYNTSTDHYSNGLAETQCAGGGHCSENHYTAHLRSPERHSHPDGNYEPVGRRSYVGYNPVNHSGLENEAYQAFDTNPRRIPPPPPRNKRTLQQTNEEISLDDVSAYQGRHG</sequence>
<dbReference type="AlphaFoldDB" id="A0AAN8QAX8"/>
<dbReference type="InterPro" id="IPR034294">
    <property type="entry name" value="Aquaporin_transptr"/>
</dbReference>
<evidence type="ECO:0000313" key="9">
    <source>
        <dbReference type="EMBL" id="KAK6186975.1"/>
    </source>
</evidence>
<gene>
    <name evidence="9" type="ORF">SNE40_006229</name>
</gene>
<dbReference type="Proteomes" id="UP001347796">
    <property type="component" value="Unassembled WGS sequence"/>
</dbReference>
<proteinExistence type="inferred from homology"/>
<evidence type="ECO:0000256" key="5">
    <source>
        <dbReference type="ARBA" id="ARBA00023136"/>
    </source>
</evidence>